<feature type="signal peptide" evidence="2">
    <location>
        <begin position="1"/>
        <end position="28"/>
    </location>
</feature>
<dbReference type="EMBL" id="BAABBP010000013">
    <property type="protein sequence ID" value="GAA3994691.1"/>
    <property type="molecule type" value="Genomic_DNA"/>
</dbReference>
<feature type="compositionally biased region" description="Low complexity" evidence="1">
    <location>
        <begin position="345"/>
        <end position="362"/>
    </location>
</feature>
<evidence type="ECO:0000313" key="3">
    <source>
        <dbReference type="EMBL" id="GAA3994691.1"/>
    </source>
</evidence>
<evidence type="ECO:0000256" key="2">
    <source>
        <dbReference type="SAM" id="SignalP"/>
    </source>
</evidence>
<organism evidence="3 4">
    <name type="scientific">Comamonas faecalis</name>
    <dbReference type="NCBI Taxonomy" id="1387849"/>
    <lineage>
        <taxon>Bacteria</taxon>
        <taxon>Pseudomonadati</taxon>
        <taxon>Pseudomonadota</taxon>
        <taxon>Betaproteobacteria</taxon>
        <taxon>Burkholderiales</taxon>
        <taxon>Comamonadaceae</taxon>
        <taxon>Comamonas</taxon>
    </lineage>
</organism>
<evidence type="ECO:0008006" key="5">
    <source>
        <dbReference type="Google" id="ProtNLM"/>
    </source>
</evidence>
<name>A0ABP7RAQ0_9BURK</name>
<reference evidence="4" key="1">
    <citation type="journal article" date="2019" name="Int. J. Syst. Evol. Microbiol.">
        <title>The Global Catalogue of Microorganisms (GCM) 10K type strain sequencing project: providing services to taxonomists for standard genome sequencing and annotation.</title>
        <authorList>
            <consortium name="The Broad Institute Genomics Platform"/>
            <consortium name="The Broad Institute Genome Sequencing Center for Infectious Disease"/>
            <person name="Wu L."/>
            <person name="Ma J."/>
        </authorList>
    </citation>
    <scope>NUCLEOTIDE SEQUENCE [LARGE SCALE GENOMIC DNA]</scope>
    <source>
        <strain evidence="4">JCM 17561</strain>
    </source>
</reference>
<proteinExistence type="predicted"/>
<dbReference type="RefSeq" id="WP_344869376.1">
    <property type="nucleotide sequence ID" value="NZ_BAABBP010000013.1"/>
</dbReference>
<feature type="region of interest" description="Disordered" evidence="1">
    <location>
        <begin position="324"/>
        <end position="369"/>
    </location>
</feature>
<feature type="chain" id="PRO_5045313340" description="TspB protein" evidence="2">
    <location>
        <begin position="29"/>
        <end position="515"/>
    </location>
</feature>
<sequence length="515" mass="54102">MTYGKRYRIAIRLALCATALGGLSLAWASSSGSPGGSSAYDAFRAKVAGNKTTVGYGSNGTPVVTSSAGLGTPHVAGNVGIDTASPAVKTTATLPLGNTGKTVDTVAKMPLNKGSVARGMVDAIKKAVPIGGSIVGGAIGGVAGSAISALLDYGLSGLRLDDDGNLVGEYEDESIPSYPSDGRLWSGSKNTTHLTAELAMDSWRRDNPTYKEDGACYSDVQSNGRPSFKCPYYYTYWGTKYEVVFTTNQLLNVSSCAAGMYVVQSDDGWICSPTSGRGQLTGQALEDWIASRSGWPTSAARATAGMWEDASLRDILTADAGPVELTGPASVPGAQTTTQEPVKLAPGTTTEAAPGTTTGTDSGTKETTKVQTHDLTYDGPNVTYKTTVTTVTNITNNVTNQTNIETKTETTEKDAPDEPEKDDCEKRPDSLMCADLDSPQGEIPRKTFNVSYNVEDSFGNGSCPADVYSMVGGKNMLIYDWQQTCGYISSYFRPVLLLVAAFAAMMILMPGRADA</sequence>
<protein>
    <recommendedName>
        <fullName evidence="5">TspB protein</fullName>
    </recommendedName>
</protein>
<accession>A0ABP7RAQ0</accession>
<evidence type="ECO:0000256" key="1">
    <source>
        <dbReference type="SAM" id="MobiDB-lite"/>
    </source>
</evidence>
<feature type="compositionally biased region" description="Basic and acidic residues" evidence="1">
    <location>
        <begin position="406"/>
        <end position="428"/>
    </location>
</feature>
<keyword evidence="2" id="KW-0732">Signal</keyword>
<comment type="caution">
    <text evidence="3">The sequence shown here is derived from an EMBL/GenBank/DDBJ whole genome shotgun (WGS) entry which is preliminary data.</text>
</comment>
<evidence type="ECO:0000313" key="4">
    <source>
        <dbReference type="Proteomes" id="UP001501627"/>
    </source>
</evidence>
<gene>
    <name evidence="3" type="ORF">GCM10022279_17860</name>
</gene>
<keyword evidence="4" id="KW-1185">Reference proteome</keyword>
<feature type="region of interest" description="Disordered" evidence="1">
    <location>
        <begin position="401"/>
        <end position="428"/>
    </location>
</feature>
<dbReference type="Proteomes" id="UP001501627">
    <property type="component" value="Unassembled WGS sequence"/>
</dbReference>